<dbReference type="SUPFAM" id="SSF158499">
    <property type="entry name" value="DnaD domain-like"/>
    <property type="match status" value="1"/>
</dbReference>
<dbReference type="AlphaFoldDB" id="A0A7L7KT64"/>
<accession>A0A7L7KT64</accession>
<keyword evidence="5" id="KW-1185">Reference proteome</keyword>
<dbReference type="InterPro" id="IPR034829">
    <property type="entry name" value="DnaD-like_sf"/>
</dbReference>
<gene>
    <name evidence="4" type="ORF">G4Z02_07485</name>
</gene>
<dbReference type="Proteomes" id="UP000514720">
    <property type="component" value="Chromosome"/>
</dbReference>
<dbReference type="Pfam" id="PF07261">
    <property type="entry name" value="DnaB_2"/>
    <property type="match status" value="1"/>
</dbReference>
<dbReference type="Gene3D" id="1.10.10.10">
    <property type="entry name" value="Winged helix-like DNA-binding domain superfamily/Winged helix DNA-binding domain"/>
    <property type="match status" value="1"/>
</dbReference>
<feature type="domain" description="DnaB/C C-terminal" evidence="2">
    <location>
        <begin position="129"/>
        <end position="184"/>
    </location>
</feature>
<organism evidence="4 5">
    <name type="scientific">Candidatus Xianfuyuplasma coldseepsis</name>
    <dbReference type="NCBI Taxonomy" id="2782163"/>
    <lineage>
        <taxon>Bacteria</taxon>
        <taxon>Bacillati</taxon>
        <taxon>Mycoplasmatota</taxon>
        <taxon>Mollicutes</taxon>
        <taxon>Candidatus Izemoplasmatales</taxon>
        <taxon>Candidatus Izemoplasmataceae</taxon>
        <taxon>Candidatus Xianfuyuplasma</taxon>
    </lineage>
</organism>
<evidence type="ECO:0000259" key="2">
    <source>
        <dbReference type="Pfam" id="PF07261"/>
    </source>
</evidence>
<dbReference type="InterPro" id="IPR053843">
    <property type="entry name" value="DnaD_N"/>
</dbReference>
<evidence type="ECO:0000259" key="3">
    <source>
        <dbReference type="Pfam" id="PF21984"/>
    </source>
</evidence>
<evidence type="ECO:0000313" key="4">
    <source>
        <dbReference type="EMBL" id="QMS85589.1"/>
    </source>
</evidence>
<dbReference type="InterPro" id="IPR036388">
    <property type="entry name" value="WH-like_DNA-bd_sf"/>
</dbReference>
<dbReference type="InterPro" id="IPR036390">
    <property type="entry name" value="WH_DNA-bd_sf"/>
</dbReference>
<protein>
    <submittedName>
        <fullName evidence="4">DnaD domain protein</fullName>
    </submittedName>
</protein>
<dbReference type="Pfam" id="PF21984">
    <property type="entry name" value="DnaD_N"/>
    <property type="match status" value="1"/>
</dbReference>
<proteinExistence type="inferred from homology"/>
<dbReference type="EMBL" id="CP048914">
    <property type="protein sequence ID" value="QMS85589.1"/>
    <property type="molecule type" value="Genomic_DNA"/>
</dbReference>
<reference evidence="4 5" key="1">
    <citation type="submission" date="2020-02" db="EMBL/GenBank/DDBJ databases">
        <authorList>
            <person name="Zheng R.K."/>
            <person name="Sun C.M."/>
        </authorList>
    </citation>
    <scope>NUCLEOTIDE SEQUENCE [LARGE SCALE GENOMIC DNA]</scope>
    <source>
        <strain evidence="5">zrk13</strain>
    </source>
</reference>
<feature type="domain" description="DnaD N-terminal" evidence="3">
    <location>
        <begin position="18"/>
        <end position="109"/>
    </location>
</feature>
<dbReference type="SUPFAM" id="SSF46785">
    <property type="entry name" value="Winged helix' DNA-binding domain"/>
    <property type="match status" value="1"/>
</dbReference>
<evidence type="ECO:0000256" key="1">
    <source>
        <dbReference type="ARBA" id="ARBA00093462"/>
    </source>
</evidence>
<dbReference type="NCBIfam" id="TIGR01446">
    <property type="entry name" value="DnaD_dom"/>
    <property type="match status" value="1"/>
</dbReference>
<dbReference type="InterPro" id="IPR006343">
    <property type="entry name" value="DnaB/C_C"/>
</dbReference>
<name>A0A7L7KT64_9MOLU</name>
<evidence type="ECO:0000313" key="5">
    <source>
        <dbReference type="Proteomes" id="UP000514720"/>
    </source>
</evidence>
<dbReference type="RefSeq" id="WP_258877390.1">
    <property type="nucleotide sequence ID" value="NZ_CP048914.1"/>
</dbReference>
<dbReference type="KEGG" id="xcl:G4Z02_07485"/>
<dbReference type="Gene3D" id="1.10.10.630">
    <property type="entry name" value="DnaD domain-like"/>
    <property type="match status" value="1"/>
</dbReference>
<sequence>MDISNLKSMIRKNIVDFSELVLNNYQNIGLDEVDAIIIIKLNYLLNRNITFIHPQKLSNMLSISAQTTTKRINNLIDAGYITMELVKNDHGKETESFNLDNVIERIMKADFEDKMLHAKEDNVESRLVQLFESEFRKPLSVLDIQTITKWLNDDHYTYEEIKNALFEASKARKHSIKYVDGILLQQTAEEPQQKYNQTTLIKDLKKIWTE</sequence>
<comment type="similarity">
    <text evidence="1">Belongs to the DnaB/DnaD family.</text>
</comment>